<evidence type="ECO:0000256" key="1">
    <source>
        <dbReference type="ARBA" id="ARBA00004123"/>
    </source>
</evidence>
<evidence type="ECO:0000259" key="13">
    <source>
        <dbReference type="PROSITE" id="PS50157"/>
    </source>
</evidence>
<dbReference type="FunFam" id="3.30.160.60:FF:000681">
    <property type="entry name" value="zinc finger protein 205 isoform X1"/>
    <property type="match status" value="1"/>
</dbReference>
<protein>
    <recommendedName>
        <fullName evidence="13">C2H2-type domain-containing protein</fullName>
    </recommendedName>
</protein>
<keyword evidence="10" id="KW-0539">Nucleus</keyword>
<dbReference type="PANTHER" id="PTHR14003">
    <property type="entry name" value="TRANSCRIPTIONAL REPRESSOR PROTEIN YY"/>
    <property type="match status" value="1"/>
</dbReference>
<proteinExistence type="inferred from homology"/>
<reference evidence="14" key="1">
    <citation type="submission" date="2021-01" db="UniProtKB">
        <authorList>
            <consortium name="EnsemblMetazoa"/>
        </authorList>
    </citation>
    <scope>IDENTIFICATION</scope>
</reference>
<feature type="domain" description="C2H2-type" evidence="13">
    <location>
        <begin position="782"/>
        <end position="809"/>
    </location>
</feature>
<evidence type="ECO:0000313" key="14">
    <source>
        <dbReference type="EnsemblMetazoa" id="CLYHEMP022126.1"/>
    </source>
</evidence>
<dbReference type="InterPro" id="IPR013087">
    <property type="entry name" value="Znf_C2H2_type"/>
</dbReference>
<dbReference type="PROSITE" id="PS50157">
    <property type="entry name" value="ZINC_FINGER_C2H2_2"/>
    <property type="match status" value="10"/>
</dbReference>
<dbReference type="Gene3D" id="3.30.160.60">
    <property type="entry name" value="Classic Zinc Finger"/>
    <property type="match status" value="9"/>
</dbReference>
<keyword evidence="15" id="KW-1185">Reference proteome</keyword>
<feature type="domain" description="C2H2-type" evidence="13">
    <location>
        <begin position="726"/>
        <end position="753"/>
    </location>
</feature>
<keyword evidence="3" id="KW-0479">Metal-binding</keyword>
<feature type="domain" description="C2H2-type" evidence="13">
    <location>
        <begin position="754"/>
        <end position="781"/>
    </location>
</feature>
<evidence type="ECO:0000256" key="12">
    <source>
        <dbReference type="SAM" id="MobiDB-lite"/>
    </source>
</evidence>
<feature type="domain" description="C2H2-type" evidence="13">
    <location>
        <begin position="674"/>
        <end position="696"/>
    </location>
</feature>
<dbReference type="OrthoDB" id="8922241at2759"/>
<dbReference type="SUPFAM" id="SSF57667">
    <property type="entry name" value="beta-beta-alpha zinc fingers"/>
    <property type="match status" value="6"/>
</dbReference>
<evidence type="ECO:0000256" key="4">
    <source>
        <dbReference type="ARBA" id="ARBA00022737"/>
    </source>
</evidence>
<sequence>MDLHCDEVLINKSKKVEQETSLKNIKQEEIDDDCTIIPPPEIIPETQIKKEANDWPVSMETPSHLINIKLEDLSHEEYYEKNNNNELGNQISVTRVQTNQILNRQKEQSADQELDQIQSNIMQAIPPPGSLPDGVTGMNPSYPIAPAFTPEQLALAQQMMSPTSPFHNRPLVPFMTQDGQMIVPVPVPVPYHAMPPPPHHPVAAHPYFLNGGIVRQSLPQKTNDYKLTKNAETKRKDRPYKCNRCERSYKRLNTLRLHQNVHDEKFKCPHCGKCFDQRTKLMEHLHTHSTSKPLFCNFCGKNFVQKGNLRTHQIKYHEEELKLLEEAGLTNHVRNLLEPVDNTEQRKRVLQPPEFITTIPPANPNMPASRHPVFFTSERNVAIETIQNGFYFNNQQSSNPESSEDDLRPTFVIGNVTSLQKKHQQLPVASTNSSNVIDLTSDDNTEVDPNKKPGEEPFEAAMQTISLTLERKPSNDFSNTELLENNQDLLEEIQSEEPPISDSIDSEVIRAEDIPTIETQNKNEPEITSIEDISSPSGRKKLSVSEVIQMAIKPNHDETISNAIESIKTSEGAVSKQTENQPIGNNDNEVANQNTRIKTSGTIKISMLDQILPEIVNKTINKKKKIGRTPKPLLEVPILSTDSLGNNFKCEHCDKCFTDYDYLKSHQKIHLRIYKCDKCDRDFELEKSLKMHQNVHDEVYKCNDCGKCFAQKGELLSHVRVHTKPFVCGLCGERFTQNRDLKTHILWHNGKEVFKCNECEKCFTQKSSLRTHMNTHNGVKPFKCQACEKTFSLKGNLQKHLDLHRGLKPFQCPVCFKCFTQKHALQRHLTLHNFAQPFECVDCNKWFVRKDSYKQHLVACKKMVLYNTYGNTVVMQS</sequence>
<dbReference type="FunFam" id="3.30.160.60:FF:000340">
    <property type="entry name" value="zinc finger protein 473 isoform X1"/>
    <property type="match status" value="1"/>
</dbReference>
<evidence type="ECO:0000256" key="11">
    <source>
        <dbReference type="PROSITE-ProRule" id="PRU00042"/>
    </source>
</evidence>
<feature type="domain" description="C2H2-type" evidence="13">
    <location>
        <begin position="648"/>
        <end position="670"/>
    </location>
</feature>
<dbReference type="PROSITE" id="PS00028">
    <property type="entry name" value="ZINC_FINGER_C2H2_1"/>
    <property type="match status" value="10"/>
</dbReference>
<evidence type="ECO:0000313" key="15">
    <source>
        <dbReference type="Proteomes" id="UP000594262"/>
    </source>
</evidence>
<dbReference type="PANTHER" id="PTHR14003:SF23">
    <property type="entry name" value="ZINC FINGER PROTEIN 143"/>
    <property type="match status" value="1"/>
</dbReference>
<feature type="domain" description="C2H2-type" evidence="13">
    <location>
        <begin position="266"/>
        <end position="293"/>
    </location>
</feature>
<dbReference type="GO" id="GO:0000785">
    <property type="term" value="C:chromatin"/>
    <property type="evidence" value="ECO:0007669"/>
    <property type="project" value="TreeGrafter"/>
</dbReference>
<evidence type="ECO:0000256" key="10">
    <source>
        <dbReference type="ARBA" id="ARBA00023242"/>
    </source>
</evidence>
<dbReference type="FunFam" id="3.30.160.60:FF:000038">
    <property type="entry name" value="Zinc finger protein 624"/>
    <property type="match status" value="1"/>
</dbReference>
<keyword evidence="4" id="KW-0677">Repeat</keyword>
<dbReference type="RefSeq" id="XP_066922491.1">
    <property type="nucleotide sequence ID" value="XM_067066390.1"/>
</dbReference>
<dbReference type="GeneID" id="136809835"/>
<dbReference type="FunFam" id="3.30.160.60:FF:000264">
    <property type="entry name" value="Zinc finger protein 236"/>
    <property type="match status" value="1"/>
</dbReference>
<feature type="compositionally biased region" description="Polar residues" evidence="12">
    <location>
        <begin position="575"/>
        <end position="592"/>
    </location>
</feature>
<comment type="subcellular location">
    <subcellularLocation>
        <location evidence="1">Nucleus</location>
    </subcellularLocation>
</comment>
<feature type="domain" description="C2H2-type" evidence="13">
    <location>
        <begin position="240"/>
        <end position="267"/>
    </location>
</feature>
<keyword evidence="9" id="KW-0804">Transcription</keyword>
<feature type="region of interest" description="Disordered" evidence="12">
    <location>
        <begin position="570"/>
        <end position="592"/>
    </location>
</feature>
<feature type="domain" description="C2H2-type" evidence="13">
    <location>
        <begin position="700"/>
        <end position="723"/>
    </location>
</feature>
<evidence type="ECO:0000256" key="5">
    <source>
        <dbReference type="ARBA" id="ARBA00022771"/>
    </source>
</evidence>
<keyword evidence="5 11" id="KW-0863">Zinc-finger</keyword>
<evidence type="ECO:0000256" key="3">
    <source>
        <dbReference type="ARBA" id="ARBA00022723"/>
    </source>
</evidence>
<organism evidence="14 15">
    <name type="scientific">Clytia hemisphaerica</name>
    <dbReference type="NCBI Taxonomy" id="252671"/>
    <lineage>
        <taxon>Eukaryota</taxon>
        <taxon>Metazoa</taxon>
        <taxon>Cnidaria</taxon>
        <taxon>Hydrozoa</taxon>
        <taxon>Hydroidolina</taxon>
        <taxon>Leptothecata</taxon>
        <taxon>Obeliida</taxon>
        <taxon>Clytiidae</taxon>
        <taxon>Clytia</taxon>
    </lineage>
</organism>
<feature type="domain" description="C2H2-type" evidence="13">
    <location>
        <begin position="294"/>
        <end position="322"/>
    </location>
</feature>
<comment type="similarity">
    <text evidence="2">Belongs to the krueppel C2H2-type zinc-finger protein family.</text>
</comment>
<dbReference type="InterPro" id="IPR036236">
    <property type="entry name" value="Znf_C2H2_sf"/>
</dbReference>
<feature type="region of interest" description="Disordered" evidence="12">
    <location>
        <begin position="423"/>
        <end position="456"/>
    </location>
</feature>
<keyword evidence="7" id="KW-0805">Transcription regulation</keyword>
<dbReference type="Proteomes" id="UP000594262">
    <property type="component" value="Unplaced"/>
</dbReference>
<evidence type="ECO:0000256" key="9">
    <source>
        <dbReference type="ARBA" id="ARBA00023163"/>
    </source>
</evidence>
<dbReference type="GO" id="GO:0008270">
    <property type="term" value="F:zinc ion binding"/>
    <property type="evidence" value="ECO:0007669"/>
    <property type="project" value="UniProtKB-KW"/>
</dbReference>
<accession>A0A7M5XHT5</accession>
<evidence type="ECO:0000256" key="6">
    <source>
        <dbReference type="ARBA" id="ARBA00022833"/>
    </source>
</evidence>
<dbReference type="GO" id="GO:0000978">
    <property type="term" value="F:RNA polymerase II cis-regulatory region sequence-specific DNA binding"/>
    <property type="evidence" value="ECO:0007669"/>
    <property type="project" value="TreeGrafter"/>
</dbReference>
<dbReference type="EnsemblMetazoa" id="CLYHEMT022126.1">
    <property type="protein sequence ID" value="CLYHEMP022126.1"/>
    <property type="gene ID" value="CLYHEMG022126"/>
</dbReference>
<evidence type="ECO:0000256" key="7">
    <source>
        <dbReference type="ARBA" id="ARBA00023015"/>
    </source>
</evidence>
<feature type="domain" description="C2H2-type" evidence="13">
    <location>
        <begin position="810"/>
        <end position="837"/>
    </location>
</feature>
<evidence type="ECO:0000256" key="8">
    <source>
        <dbReference type="ARBA" id="ARBA00023125"/>
    </source>
</evidence>
<dbReference type="GO" id="GO:0005667">
    <property type="term" value="C:transcription regulator complex"/>
    <property type="evidence" value="ECO:0007669"/>
    <property type="project" value="TreeGrafter"/>
</dbReference>
<dbReference type="AlphaFoldDB" id="A0A7M5XHT5"/>
<dbReference type="GO" id="GO:0031519">
    <property type="term" value="C:PcG protein complex"/>
    <property type="evidence" value="ECO:0007669"/>
    <property type="project" value="TreeGrafter"/>
</dbReference>
<keyword evidence="6" id="KW-0862">Zinc</keyword>
<feature type="compositionally biased region" description="Polar residues" evidence="12">
    <location>
        <begin position="427"/>
        <end position="438"/>
    </location>
</feature>
<keyword evidence="8" id="KW-0238">DNA-binding</keyword>
<dbReference type="Pfam" id="PF00096">
    <property type="entry name" value="zf-C2H2"/>
    <property type="match status" value="10"/>
</dbReference>
<evidence type="ECO:0000256" key="2">
    <source>
        <dbReference type="ARBA" id="ARBA00006991"/>
    </source>
</evidence>
<dbReference type="GO" id="GO:0000981">
    <property type="term" value="F:DNA-binding transcription factor activity, RNA polymerase II-specific"/>
    <property type="evidence" value="ECO:0007669"/>
    <property type="project" value="TreeGrafter"/>
</dbReference>
<dbReference type="FunFam" id="3.30.160.60:FF:000100">
    <property type="entry name" value="Zinc finger 45-like"/>
    <property type="match status" value="1"/>
</dbReference>
<dbReference type="SMART" id="SM00355">
    <property type="entry name" value="ZnF_C2H2"/>
    <property type="match status" value="11"/>
</dbReference>
<name>A0A7M5XHT5_9CNID</name>